<dbReference type="OrthoDB" id="4494979at2"/>
<evidence type="ECO:0000259" key="6">
    <source>
        <dbReference type="Pfam" id="PF02776"/>
    </source>
</evidence>
<dbReference type="InterPro" id="IPR000399">
    <property type="entry name" value="TPP-bd_CS"/>
</dbReference>
<keyword evidence="2 3" id="KW-0786">Thiamine pyrophosphate</keyword>
<evidence type="ECO:0000256" key="2">
    <source>
        <dbReference type="ARBA" id="ARBA00023052"/>
    </source>
</evidence>
<dbReference type="GO" id="GO:0009097">
    <property type="term" value="P:isoleucine biosynthetic process"/>
    <property type="evidence" value="ECO:0007669"/>
    <property type="project" value="TreeGrafter"/>
</dbReference>
<dbReference type="InterPro" id="IPR045229">
    <property type="entry name" value="TPP_enz"/>
</dbReference>
<dbReference type="Gene3D" id="3.40.50.1220">
    <property type="entry name" value="TPP-binding domain"/>
    <property type="match status" value="1"/>
</dbReference>
<dbReference type="GO" id="GO:0050660">
    <property type="term" value="F:flavin adenine dinucleotide binding"/>
    <property type="evidence" value="ECO:0007669"/>
    <property type="project" value="TreeGrafter"/>
</dbReference>
<dbReference type="Proteomes" id="UP000321638">
    <property type="component" value="Unassembled WGS sequence"/>
</dbReference>
<name>A0A5C8PBH1_9HYPH</name>
<accession>A0A5C8PBH1</accession>
<protein>
    <submittedName>
        <fullName evidence="7">TPP-binding protein</fullName>
    </submittedName>
</protein>
<evidence type="ECO:0000313" key="8">
    <source>
        <dbReference type="Proteomes" id="UP000321638"/>
    </source>
</evidence>
<dbReference type="InterPro" id="IPR029061">
    <property type="entry name" value="THDP-binding"/>
</dbReference>
<dbReference type="Pfam" id="PF02776">
    <property type="entry name" value="TPP_enzyme_N"/>
    <property type="match status" value="1"/>
</dbReference>
<dbReference type="InterPro" id="IPR029035">
    <property type="entry name" value="DHS-like_NAD/FAD-binding_dom"/>
</dbReference>
<dbReference type="CDD" id="cd00568">
    <property type="entry name" value="TPP_enzymes"/>
    <property type="match status" value="1"/>
</dbReference>
<dbReference type="GO" id="GO:0005948">
    <property type="term" value="C:acetolactate synthase complex"/>
    <property type="evidence" value="ECO:0007669"/>
    <property type="project" value="TreeGrafter"/>
</dbReference>
<reference evidence="7 8" key="1">
    <citation type="submission" date="2019-06" db="EMBL/GenBank/DDBJ databases">
        <title>New taxonomy in bacterial strain CC-CFT640, isolated from vineyard.</title>
        <authorList>
            <person name="Lin S.-Y."/>
            <person name="Tsai C.-F."/>
            <person name="Young C.-C."/>
        </authorList>
    </citation>
    <scope>NUCLEOTIDE SEQUENCE [LARGE SCALE GENOMIC DNA]</scope>
    <source>
        <strain evidence="7 8">CC-CFT640</strain>
    </source>
</reference>
<feature type="domain" description="Thiamine pyrophosphate enzyme central" evidence="4">
    <location>
        <begin position="191"/>
        <end position="316"/>
    </location>
</feature>
<dbReference type="Pfam" id="PF02775">
    <property type="entry name" value="TPP_enzyme_C"/>
    <property type="match status" value="1"/>
</dbReference>
<keyword evidence="8" id="KW-1185">Reference proteome</keyword>
<dbReference type="GO" id="GO:0030976">
    <property type="term" value="F:thiamine pyrophosphate binding"/>
    <property type="evidence" value="ECO:0007669"/>
    <property type="project" value="InterPro"/>
</dbReference>
<feature type="domain" description="Thiamine pyrophosphate enzyme N-terminal TPP-binding" evidence="6">
    <location>
        <begin position="1"/>
        <end position="119"/>
    </location>
</feature>
<dbReference type="SUPFAM" id="SSF52467">
    <property type="entry name" value="DHS-like NAD/FAD-binding domain"/>
    <property type="match status" value="1"/>
</dbReference>
<comment type="caution">
    <text evidence="7">The sequence shown here is derived from an EMBL/GenBank/DDBJ whole genome shotgun (WGS) entry which is preliminary data.</text>
</comment>
<dbReference type="SUPFAM" id="SSF52518">
    <property type="entry name" value="Thiamin diphosphate-binding fold (THDP-binding)"/>
    <property type="match status" value="2"/>
</dbReference>
<dbReference type="CDD" id="cd07035">
    <property type="entry name" value="TPP_PYR_POX_like"/>
    <property type="match status" value="1"/>
</dbReference>
<comment type="similarity">
    <text evidence="1 3">Belongs to the TPP enzyme family.</text>
</comment>
<evidence type="ECO:0000256" key="3">
    <source>
        <dbReference type="RuleBase" id="RU362132"/>
    </source>
</evidence>
<dbReference type="AlphaFoldDB" id="A0A5C8PBH1"/>
<gene>
    <name evidence="7" type="ORF">FHP25_31340</name>
</gene>
<dbReference type="Gene3D" id="3.40.50.970">
    <property type="match status" value="2"/>
</dbReference>
<feature type="domain" description="Thiamine pyrophosphate enzyme TPP-binding" evidence="5">
    <location>
        <begin position="380"/>
        <end position="518"/>
    </location>
</feature>
<dbReference type="GO" id="GO:0000287">
    <property type="term" value="F:magnesium ion binding"/>
    <property type="evidence" value="ECO:0007669"/>
    <property type="project" value="InterPro"/>
</dbReference>
<dbReference type="InterPro" id="IPR011766">
    <property type="entry name" value="TPP_enzyme_TPP-bd"/>
</dbReference>
<dbReference type="GO" id="GO:0003984">
    <property type="term" value="F:acetolactate synthase activity"/>
    <property type="evidence" value="ECO:0007669"/>
    <property type="project" value="TreeGrafter"/>
</dbReference>
<dbReference type="InterPro" id="IPR012000">
    <property type="entry name" value="Thiamin_PyroP_enz_cen_dom"/>
</dbReference>
<dbReference type="PANTHER" id="PTHR18968">
    <property type="entry name" value="THIAMINE PYROPHOSPHATE ENZYMES"/>
    <property type="match status" value="1"/>
</dbReference>
<sequence length="543" mass="57667">MSTAQAVVRSLAVNGIDTMFCLPGVQNDPFFDALFDSQDKIRAIHARHEQGAAYMALGAAMATGKPAAYGVVPGPGFLNTTAALATAYSANAPVLAVIGQIPLPALGRNLGLLHEIPDQLGIMRTLTKWAQRIHGAAEAPATVAEAFRQLRSGRKRPVGLECSMDVWAQQAPVALQGPTAGTAIPVDDDGVERAARLLGGARRPLIIVGGGALDAAEHVAAVAEMLQAPVASHRMGRGVVDWRHPLAVGLGEAHRLWAEADAVLAVGTRLQTQQMIWGVDDALKIVRIDIDPEEHSRLRKPDVGIVGDAAAVMARLREVLPQHNAKRDSRSEEMHALKAWSADRHARLAPQLAFIAALRAELPENGIYVEELTQIGYVSRLAFPTYKPRTYISTGYQGTLGWGVATAIGVKAARPDAPVLAVCGDGGFMFNVQELSSAVRHNIGAVIVVFNDGAFGNVMRIQKQSYGNRTIGVDLANPDFMKLADSFGIMGQRATTPEALRAALRKAFASGGPALIEVPVGEMPDPWPLLALPKVRPAAKPAA</sequence>
<proteinExistence type="inferred from homology"/>
<evidence type="ECO:0000256" key="1">
    <source>
        <dbReference type="ARBA" id="ARBA00007812"/>
    </source>
</evidence>
<evidence type="ECO:0000259" key="5">
    <source>
        <dbReference type="Pfam" id="PF02775"/>
    </source>
</evidence>
<dbReference type="PROSITE" id="PS00187">
    <property type="entry name" value="TPP_ENZYMES"/>
    <property type="match status" value="1"/>
</dbReference>
<dbReference type="InterPro" id="IPR012001">
    <property type="entry name" value="Thiamin_PyroP_enz_TPP-bd_dom"/>
</dbReference>
<dbReference type="EMBL" id="VDUZ01000048">
    <property type="protein sequence ID" value="TXL71154.1"/>
    <property type="molecule type" value="Genomic_DNA"/>
</dbReference>
<organism evidence="7 8">
    <name type="scientific">Vineibacter terrae</name>
    <dbReference type="NCBI Taxonomy" id="2586908"/>
    <lineage>
        <taxon>Bacteria</taxon>
        <taxon>Pseudomonadati</taxon>
        <taxon>Pseudomonadota</taxon>
        <taxon>Alphaproteobacteria</taxon>
        <taxon>Hyphomicrobiales</taxon>
        <taxon>Vineibacter</taxon>
    </lineage>
</organism>
<evidence type="ECO:0000259" key="4">
    <source>
        <dbReference type="Pfam" id="PF00205"/>
    </source>
</evidence>
<evidence type="ECO:0000313" key="7">
    <source>
        <dbReference type="EMBL" id="TXL71154.1"/>
    </source>
</evidence>
<dbReference type="GO" id="GO:0009099">
    <property type="term" value="P:L-valine biosynthetic process"/>
    <property type="evidence" value="ECO:0007669"/>
    <property type="project" value="TreeGrafter"/>
</dbReference>
<dbReference type="PANTHER" id="PTHR18968:SF167">
    <property type="entry name" value="ACETOLACTATE SYNTHASE LARGE SUBUNIT ILVB2-RELATED"/>
    <property type="match status" value="1"/>
</dbReference>
<dbReference type="Pfam" id="PF00205">
    <property type="entry name" value="TPP_enzyme_M"/>
    <property type="match status" value="1"/>
</dbReference>
<dbReference type="NCBIfam" id="NF006122">
    <property type="entry name" value="PRK08266.1"/>
    <property type="match status" value="1"/>
</dbReference>